<dbReference type="InterPro" id="IPR028082">
    <property type="entry name" value="Peripla_BP_I"/>
</dbReference>
<dbReference type="InterPro" id="IPR051010">
    <property type="entry name" value="BCAA_transport"/>
</dbReference>
<evidence type="ECO:0000256" key="1">
    <source>
        <dbReference type="ARBA" id="ARBA00010062"/>
    </source>
</evidence>
<evidence type="ECO:0000256" key="2">
    <source>
        <dbReference type="ARBA" id="ARBA00022729"/>
    </source>
</evidence>
<organism evidence="5 6">
    <name type="scientific">Bradyrhizobium canariense</name>
    <dbReference type="NCBI Taxonomy" id="255045"/>
    <lineage>
        <taxon>Bacteria</taxon>
        <taxon>Pseudomonadati</taxon>
        <taxon>Pseudomonadota</taxon>
        <taxon>Alphaproteobacteria</taxon>
        <taxon>Hyphomicrobiales</taxon>
        <taxon>Nitrobacteraceae</taxon>
        <taxon>Bradyrhizobium</taxon>
    </lineage>
</organism>
<dbReference type="InterPro" id="IPR028081">
    <property type="entry name" value="Leu-bd"/>
</dbReference>
<dbReference type="Gene3D" id="3.40.50.2300">
    <property type="match status" value="2"/>
</dbReference>
<reference evidence="6" key="1">
    <citation type="submission" date="2016-10" db="EMBL/GenBank/DDBJ databases">
        <authorList>
            <person name="Varghese N."/>
            <person name="Submissions S."/>
        </authorList>
    </citation>
    <scope>NUCLEOTIDE SEQUENCE [LARGE SCALE GENOMIC DNA]</scope>
    <source>
        <strain evidence="6">GAS369</strain>
    </source>
</reference>
<keyword evidence="2" id="KW-0732">Signal</keyword>
<dbReference type="AlphaFoldDB" id="A0A1H1Z5F4"/>
<protein>
    <submittedName>
        <fullName evidence="5">Amino acid/amide ABC transporter substrate-binding protein, HAAT family</fullName>
    </submittedName>
</protein>
<comment type="similarity">
    <text evidence="1">Belongs to the leucine-binding protein family.</text>
</comment>
<dbReference type="PROSITE" id="PS51257">
    <property type="entry name" value="PROKAR_LIPOPROTEIN"/>
    <property type="match status" value="1"/>
</dbReference>
<evidence type="ECO:0000313" key="6">
    <source>
        <dbReference type="Proteomes" id="UP000243904"/>
    </source>
</evidence>
<evidence type="ECO:0000313" key="5">
    <source>
        <dbReference type="EMBL" id="SDT28742.1"/>
    </source>
</evidence>
<sequence>MVGPFNRKSQPAGATRRTAVGLILGAPLLGACAGGQFSNAFSSQPGPAPGPAGPPQQPLAVGNGQVKVGLLLPLSAAGNAGVAAQSMKNAAEMALAEFQNPNIQLLIKDDAGSPQGAQQGTQQALDEGAEIILGPLFAVSVPATAQLARGRGIPVIAFSTDSSVAGRGVYLLSFLPESDVNRIIEYSTSIGKRSFAALLPDNAYGNVVEAAFKQAVPRRGGRIAAFEKYGADRATAARNVAQTLNTADALFIADDGDSVVSVADALTAAGANLRNVQLLGTGLWDNPRVFASAALQGGLYAAPDPAGFRSFSGRYRAKYGSDPVRTATLAYDAVALVAALARTQGTQRFSSDVLTNPSGFAGIDGLFRFRADGTNERGLAVMRVGSGGGVAVAGSPKSFGA</sequence>
<dbReference type="Pfam" id="PF13458">
    <property type="entry name" value="Peripla_BP_6"/>
    <property type="match status" value="1"/>
</dbReference>
<gene>
    <name evidence="5" type="ORF">SAMN05444158_5218</name>
</gene>
<name>A0A1H1Z5F4_9BRAD</name>
<dbReference type="GO" id="GO:0006865">
    <property type="term" value="P:amino acid transport"/>
    <property type="evidence" value="ECO:0007669"/>
    <property type="project" value="UniProtKB-KW"/>
</dbReference>
<keyword evidence="6" id="KW-1185">Reference proteome</keyword>
<dbReference type="PANTHER" id="PTHR30483:SF6">
    <property type="entry name" value="PERIPLASMIC BINDING PROTEIN OF ABC TRANSPORTER FOR NATURAL AMINO ACIDS"/>
    <property type="match status" value="1"/>
</dbReference>
<keyword evidence="3" id="KW-0029">Amino-acid transport</keyword>
<keyword evidence="3" id="KW-0813">Transport</keyword>
<accession>A0A1H1Z5F4</accession>
<dbReference type="PANTHER" id="PTHR30483">
    <property type="entry name" value="LEUCINE-SPECIFIC-BINDING PROTEIN"/>
    <property type="match status" value="1"/>
</dbReference>
<dbReference type="CDD" id="cd06339">
    <property type="entry name" value="PBP1_YraM_LppC_lipoprotein-like"/>
    <property type="match status" value="1"/>
</dbReference>
<dbReference type="EMBL" id="LT629750">
    <property type="protein sequence ID" value="SDT28742.1"/>
    <property type="molecule type" value="Genomic_DNA"/>
</dbReference>
<evidence type="ECO:0000259" key="4">
    <source>
        <dbReference type="Pfam" id="PF13458"/>
    </source>
</evidence>
<dbReference type="Proteomes" id="UP000243904">
    <property type="component" value="Chromosome I"/>
</dbReference>
<proteinExistence type="inferred from homology"/>
<dbReference type="RefSeq" id="WP_146689343.1">
    <property type="nucleotide sequence ID" value="NZ_LT629750.1"/>
</dbReference>
<dbReference type="SUPFAM" id="SSF53822">
    <property type="entry name" value="Periplasmic binding protein-like I"/>
    <property type="match status" value="1"/>
</dbReference>
<feature type="domain" description="Leucine-binding protein" evidence="4">
    <location>
        <begin position="65"/>
        <end position="388"/>
    </location>
</feature>
<evidence type="ECO:0000256" key="3">
    <source>
        <dbReference type="ARBA" id="ARBA00022970"/>
    </source>
</evidence>